<dbReference type="GO" id="GO:1903509">
    <property type="term" value="P:liposaccharide metabolic process"/>
    <property type="evidence" value="ECO:0007669"/>
    <property type="project" value="UniProtKB-ARBA"/>
</dbReference>
<dbReference type="PANTHER" id="PTHR45947">
    <property type="entry name" value="SULFOQUINOVOSYL TRANSFERASE SQD2"/>
    <property type="match status" value="1"/>
</dbReference>
<keyword evidence="6" id="KW-1185">Reference proteome</keyword>
<evidence type="ECO:0000313" key="6">
    <source>
        <dbReference type="Proteomes" id="UP000654257"/>
    </source>
</evidence>
<keyword evidence="2 5" id="KW-0808">Transferase</keyword>
<keyword evidence="1" id="KW-0328">Glycosyltransferase</keyword>
<dbReference type="AlphaFoldDB" id="A0A917G3S3"/>
<dbReference type="InterPro" id="IPR001296">
    <property type="entry name" value="Glyco_trans_1"/>
</dbReference>
<reference evidence="5" key="1">
    <citation type="journal article" date="2014" name="Int. J. Syst. Evol. Microbiol.">
        <title>Complete genome sequence of Corynebacterium casei LMG S-19264T (=DSM 44701T), isolated from a smear-ripened cheese.</title>
        <authorList>
            <consortium name="US DOE Joint Genome Institute (JGI-PGF)"/>
            <person name="Walter F."/>
            <person name="Albersmeier A."/>
            <person name="Kalinowski J."/>
            <person name="Ruckert C."/>
        </authorList>
    </citation>
    <scope>NUCLEOTIDE SEQUENCE</scope>
    <source>
        <strain evidence="5">CCM 7905</strain>
    </source>
</reference>
<evidence type="ECO:0000259" key="4">
    <source>
        <dbReference type="Pfam" id="PF13439"/>
    </source>
</evidence>
<proteinExistence type="predicted"/>
<dbReference type="SUPFAM" id="SSF53756">
    <property type="entry name" value="UDP-Glycosyltransferase/glycogen phosphorylase"/>
    <property type="match status" value="1"/>
</dbReference>
<evidence type="ECO:0000256" key="2">
    <source>
        <dbReference type="ARBA" id="ARBA00022679"/>
    </source>
</evidence>
<dbReference type="Pfam" id="PF00534">
    <property type="entry name" value="Glycos_transf_1"/>
    <property type="match status" value="1"/>
</dbReference>
<organism evidence="5 6">
    <name type="scientific">Rhodococcoides trifolii</name>
    <dbReference type="NCBI Taxonomy" id="908250"/>
    <lineage>
        <taxon>Bacteria</taxon>
        <taxon>Bacillati</taxon>
        <taxon>Actinomycetota</taxon>
        <taxon>Actinomycetes</taxon>
        <taxon>Mycobacteriales</taxon>
        <taxon>Nocardiaceae</taxon>
        <taxon>Rhodococcoides</taxon>
    </lineage>
</organism>
<feature type="domain" description="Glycosyl transferase family 1" evidence="3">
    <location>
        <begin position="206"/>
        <end position="338"/>
    </location>
</feature>
<evidence type="ECO:0000256" key="1">
    <source>
        <dbReference type="ARBA" id="ARBA00022676"/>
    </source>
</evidence>
<feature type="domain" description="Glycosyltransferase subfamily 4-like N-terminal" evidence="4">
    <location>
        <begin position="19"/>
        <end position="183"/>
    </location>
</feature>
<reference evidence="5" key="2">
    <citation type="submission" date="2020-09" db="EMBL/GenBank/DDBJ databases">
        <authorList>
            <person name="Sun Q."/>
            <person name="Sedlacek I."/>
        </authorList>
    </citation>
    <scope>NUCLEOTIDE SEQUENCE</scope>
    <source>
        <strain evidence="5">CCM 7905</strain>
    </source>
</reference>
<dbReference type="Pfam" id="PF13439">
    <property type="entry name" value="Glyco_transf_4"/>
    <property type="match status" value="1"/>
</dbReference>
<dbReference type="InterPro" id="IPR050194">
    <property type="entry name" value="Glycosyltransferase_grp1"/>
</dbReference>
<sequence>MAGTRPRVAIAHDYLTQRGGAEKVVLAMARAFPEAPIYTTLYDAAATYPEFGDLDIRVSPLNRVGLLRSNHRVALPFLPHASSMTEIDADVVLTSSSGWAHGFSTTGKKLVYCYSPARWLYQTDVYLGESSGMVKRLLMSALTPALRRWDRRAAHSADRYLAISTAVRERITTTYGIDSTVVPAPFTVDDSAGVEAVPEAAEWLAGSDYYLCVSRLLPYKNVDKVMKAFEGTGRTLVVVGRGPEKDALEAMRLDNVLMLSDLSEGQMSWLYQNTSGLVAASYEDYGLTPLEAGHHGKPSIVLRWGGFLDTISENVTGIFFDEPEPQAISAAIDRCESRSWDSARIVGHVQQFGEDRFAERLADTIDDLLGSESSTRVGALPT</sequence>
<dbReference type="InterPro" id="IPR028098">
    <property type="entry name" value="Glyco_trans_4-like_N"/>
</dbReference>
<gene>
    <name evidence="5" type="ORF">GCM10007304_39350</name>
</gene>
<dbReference type="Gene3D" id="3.40.50.2000">
    <property type="entry name" value="Glycogen Phosphorylase B"/>
    <property type="match status" value="2"/>
</dbReference>
<dbReference type="GO" id="GO:0016757">
    <property type="term" value="F:glycosyltransferase activity"/>
    <property type="evidence" value="ECO:0007669"/>
    <property type="project" value="UniProtKB-KW"/>
</dbReference>
<evidence type="ECO:0000259" key="3">
    <source>
        <dbReference type="Pfam" id="PF00534"/>
    </source>
</evidence>
<name>A0A917G3S3_9NOCA</name>
<accession>A0A917G3S3</accession>
<protein>
    <submittedName>
        <fullName evidence="5">Glycosyl transferase</fullName>
    </submittedName>
</protein>
<dbReference type="Proteomes" id="UP000654257">
    <property type="component" value="Unassembled WGS sequence"/>
</dbReference>
<dbReference type="PANTHER" id="PTHR45947:SF3">
    <property type="entry name" value="SULFOQUINOVOSYL TRANSFERASE SQD2"/>
    <property type="match status" value="1"/>
</dbReference>
<comment type="caution">
    <text evidence="5">The sequence shown here is derived from an EMBL/GenBank/DDBJ whole genome shotgun (WGS) entry which is preliminary data.</text>
</comment>
<dbReference type="GO" id="GO:1901137">
    <property type="term" value="P:carbohydrate derivative biosynthetic process"/>
    <property type="evidence" value="ECO:0007669"/>
    <property type="project" value="UniProtKB-ARBA"/>
</dbReference>
<evidence type="ECO:0000313" key="5">
    <source>
        <dbReference type="EMBL" id="GGG21664.1"/>
    </source>
</evidence>
<dbReference type="EMBL" id="BMCU01000004">
    <property type="protein sequence ID" value="GGG21664.1"/>
    <property type="molecule type" value="Genomic_DNA"/>
</dbReference>